<accession>A0A815CHA6</accession>
<evidence type="ECO:0000313" key="2">
    <source>
        <dbReference type="EMBL" id="CAF1285143.1"/>
    </source>
</evidence>
<keyword evidence="1" id="KW-0472">Membrane</keyword>
<comment type="caution">
    <text evidence="2">The sequence shown here is derived from an EMBL/GenBank/DDBJ whole genome shotgun (WGS) entry which is preliminary data.</text>
</comment>
<evidence type="ECO:0000256" key="1">
    <source>
        <dbReference type="SAM" id="Phobius"/>
    </source>
</evidence>
<proteinExistence type="predicted"/>
<dbReference type="Proteomes" id="UP000663882">
    <property type="component" value="Unassembled WGS sequence"/>
</dbReference>
<name>A0A815CHA6_9BILA</name>
<feature type="transmembrane region" description="Helical" evidence="1">
    <location>
        <begin position="12"/>
        <end position="32"/>
    </location>
</feature>
<reference evidence="2" key="1">
    <citation type="submission" date="2021-02" db="EMBL/GenBank/DDBJ databases">
        <authorList>
            <person name="Nowell W R."/>
        </authorList>
    </citation>
    <scope>NUCLEOTIDE SEQUENCE</scope>
</reference>
<organism evidence="2 3">
    <name type="scientific">Rotaria sordida</name>
    <dbReference type="NCBI Taxonomy" id="392033"/>
    <lineage>
        <taxon>Eukaryota</taxon>
        <taxon>Metazoa</taxon>
        <taxon>Spiralia</taxon>
        <taxon>Gnathifera</taxon>
        <taxon>Rotifera</taxon>
        <taxon>Eurotatoria</taxon>
        <taxon>Bdelloidea</taxon>
        <taxon>Philodinida</taxon>
        <taxon>Philodinidae</taxon>
        <taxon>Rotaria</taxon>
    </lineage>
</organism>
<keyword evidence="1" id="KW-0812">Transmembrane</keyword>
<evidence type="ECO:0000313" key="3">
    <source>
        <dbReference type="Proteomes" id="UP000663882"/>
    </source>
</evidence>
<protein>
    <recommendedName>
        <fullName evidence="4">F-box domain-containing protein</fullName>
    </recommendedName>
</protein>
<keyword evidence="1" id="KW-1133">Transmembrane helix</keyword>
<dbReference type="AlphaFoldDB" id="A0A815CHA6"/>
<evidence type="ECO:0008006" key="4">
    <source>
        <dbReference type="Google" id="ProtNLM"/>
    </source>
</evidence>
<dbReference type="OrthoDB" id="10051701at2759"/>
<dbReference type="EMBL" id="CAJNOO010002631">
    <property type="protein sequence ID" value="CAF1285143.1"/>
    <property type="molecule type" value="Genomic_DNA"/>
</dbReference>
<sequence length="703" mass="84320">MINKLENLANEILLIILSYIPWFQIIESFWSLNKRLNSLIYLKTLMNNNGIIIHKRFLSFNRYHSIMTSKICDLLSFFSCIEWMDIDGNHSNYDDIICQWIFHREILYFVNLKKLILRECYLTEKSLKNLSLLIQYQLDELILIFDKNIFALFCYGARILRKRFNREYKLMLMFQEFVRRLFSDKCQLTSLELDLSTDFFNVNIHKCFSTITNKPVTHCMSLRYLHIHLIYGFLFEHIIEHVPNLEILSVQFKNALLWKNSLDSDTTTFIPTNVNWCNKIPKLKYFSLKSAINSHLQFDYLKWILNNINYIDKLKVDLYIKYLMDFINVIDANFLRRYCIPDILTNLIYFDFYIIFKCRLLFSNDIQKIIDSFKTDDFFSDHHWTNIKCFFDPILSCQHISSTTIIKSKFFHGVIIDYPMIFDWDCIKYIKLNLDPSIYIILNQFDKIYPHIRCIQFNIARRISLGQSEYSTFAQSSLDVEHSKLIDIRFRYVTRLDFGTDFGRGSAYYDASIDRNKLRAEVIAYLISMPIQLIYLRIEQYDWLLHLIEYSFDKLRKNALTTVQHAEFCLTSCHTGSNESIHTGKNLVFILSSYMPNLQTLRLWRDDDFPWTSIRPEYPAGDLYQVLTRQWIESLQTPESIVKHVAVFEQNLCELVEKLKQLVYIDIYGQIEHKKVESYRSMIEKRFPNSRYYIDILRLRLWF</sequence>
<gene>
    <name evidence="2" type="ORF">RFH988_LOCUS28910</name>
</gene>